<dbReference type="InterPro" id="IPR042195">
    <property type="entry name" value="ArgJ_beta_C"/>
</dbReference>
<name>A0A6J7IRP1_9ZZZZ</name>
<dbReference type="AlphaFoldDB" id="A0A6J7IRP1"/>
<dbReference type="GO" id="GO:0004358">
    <property type="term" value="F:L-glutamate N-acetyltransferase activity, acting on acetyl-L-ornithine as donor"/>
    <property type="evidence" value="ECO:0007669"/>
    <property type="project" value="InterPro"/>
</dbReference>
<evidence type="ECO:0000256" key="1">
    <source>
        <dbReference type="ARBA" id="ARBA00004496"/>
    </source>
</evidence>
<organism evidence="9">
    <name type="scientific">freshwater metagenome</name>
    <dbReference type="NCBI Taxonomy" id="449393"/>
    <lineage>
        <taxon>unclassified sequences</taxon>
        <taxon>metagenomes</taxon>
        <taxon>ecological metagenomes</taxon>
    </lineage>
</organism>
<keyword evidence="3" id="KW-0963">Cytoplasm</keyword>
<evidence type="ECO:0000256" key="2">
    <source>
        <dbReference type="ARBA" id="ARBA00006774"/>
    </source>
</evidence>
<sequence>MKIPLGFQSAACAAGIKSSGDLDLTLIRNLGPDFHCASVFTSNQMIAAPVIWSKQVVKGGVIQAVLLNSGGANACTGARGFADTHRCAEYVGELLSISSSEIAICSTGIIGEFLPMEKVLSGVGDLVAKMSVLKLEESARAIMTTDTRPKIASYHIENVTFVGIAKGAGMLAPALATMLSVVMTDAVVEPSELQEVFSRVVERTYNRIDSDGCTSTNDTVLALASGASGKPIKGSELESALTAICSSLASQLISDAEGHTKVVAIQVINANSENDAVAVARACARNNLLKTALFGGDPNWGRILAAVGTADACIDCTNIDVSLNGVMVSRNSAPGDAKELVDLAPTEISIIIDLKVGIAQATIMTNDLSHAYVHENSAYSS</sequence>
<dbReference type="GO" id="GO:0006592">
    <property type="term" value="P:ornithine biosynthetic process"/>
    <property type="evidence" value="ECO:0007669"/>
    <property type="project" value="TreeGrafter"/>
</dbReference>
<dbReference type="GO" id="GO:0006526">
    <property type="term" value="P:L-arginine biosynthetic process"/>
    <property type="evidence" value="ECO:0007669"/>
    <property type="project" value="InterPro"/>
</dbReference>
<evidence type="ECO:0000256" key="5">
    <source>
        <dbReference type="ARBA" id="ARBA00022813"/>
    </source>
</evidence>
<dbReference type="NCBIfam" id="TIGR00120">
    <property type="entry name" value="ArgJ"/>
    <property type="match status" value="1"/>
</dbReference>
<evidence type="ECO:0000256" key="6">
    <source>
        <dbReference type="ARBA" id="ARBA00023315"/>
    </source>
</evidence>
<evidence type="ECO:0000313" key="10">
    <source>
        <dbReference type="EMBL" id="CAB5053389.1"/>
    </source>
</evidence>
<dbReference type="SUPFAM" id="SSF56266">
    <property type="entry name" value="DmpA/ArgJ-like"/>
    <property type="match status" value="1"/>
</dbReference>
<dbReference type="Gene3D" id="3.10.20.340">
    <property type="entry name" value="ArgJ beta chain, C-terminal domain"/>
    <property type="match status" value="1"/>
</dbReference>
<dbReference type="EMBL" id="CAFBMV010000016">
    <property type="protein sequence ID" value="CAB4932982.1"/>
    <property type="molecule type" value="Genomic_DNA"/>
</dbReference>
<dbReference type="PANTHER" id="PTHR23100">
    <property type="entry name" value="ARGININE BIOSYNTHESIS BIFUNCTIONAL PROTEIN ARGJ"/>
    <property type="match status" value="1"/>
</dbReference>
<dbReference type="EMBL" id="CAFBQL010000001">
    <property type="protein sequence ID" value="CAB5053389.1"/>
    <property type="molecule type" value="Genomic_DNA"/>
</dbReference>
<evidence type="ECO:0000313" key="9">
    <source>
        <dbReference type="EMBL" id="CAB4932982.1"/>
    </source>
</evidence>
<reference evidence="9" key="1">
    <citation type="submission" date="2020-05" db="EMBL/GenBank/DDBJ databases">
        <authorList>
            <person name="Chiriac C."/>
            <person name="Salcher M."/>
            <person name="Ghai R."/>
            <person name="Kavagutti S V."/>
        </authorList>
    </citation>
    <scope>NUCLEOTIDE SEQUENCE</scope>
</reference>
<dbReference type="Pfam" id="PF01960">
    <property type="entry name" value="ArgJ"/>
    <property type="match status" value="1"/>
</dbReference>
<dbReference type="GO" id="GO:0005737">
    <property type="term" value="C:cytoplasm"/>
    <property type="evidence" value="ECO:0007669"/>
    <property type="project" value="UniProtKB-SubCell"/>
</dbReference>
<dbReference type="EMBL" id="CAEZZC010000009">
    <property type="protein sequence ID" value="CAB4750202.1"/>
    <property type="molecule type" value="Genomic_DNA"/>
</dbReference>
<evidence type="ECO:0000313" key="7">
    <source>
        <dbReference type="EMBL" id="CAB4750202.1"/>
    </source>
</evidence>
<proteinExistence type="inferred from homology"/>
<comment type="subcellular location">
    <subcellularLocation>
        <location evidence="1">Cytoplasm</location>
    </subcellularLocation>
</comment>
<dbReference type="CDD" id="cd02152">
    <property type="entry name" value="OAT"/>
    <property type="match status" value="1"/>
</dbReference>
<dbReference type="HAMAP" id="MF_01106">
    <property type="entry name" value="ArgJ"/>
    <property type="match status" value="1"/>
</dbReference>
<accession>A0A6J7IRP1</accession>
<evidence type="ECO:0000256" key="3">
    <source>
        <dbReference type="ARBA" id="ARBA00022490"/>
    </source>
</evidence>
<dbReference type="InterPro" id="IPR016117">
    <property type="entry name" value="ArgJ-like_dom_sf"/>
</dbReference>
<keyword evidence="5" id="KW-0068">Autocatalytic cleavage</keyword>
<keyword evidence="4" id="KW-0808">Transferase</keyword>
<keyword evidence="6" id="KW-0012">Acyltransferase</keyword>
<dbReference type="PANTHER" id="PTHR23100:SF0">
    <property type="entry name" value="ARGININE BIOSYNTHESIS BIFUNCTIONAL PROTEIN ARGJ, MITOCHONDRIAL"/>
    <property type="match status" value="1"/>
</dbReference>
<dbReference type="NCBIfam" id="NF003802">
    <property type="entry name" value="PRK05388.1"/>
    <property type="match status" value="1"/>
</dbReference>
<evidence type="ECO:0000256" key="4">
    <source>
        <dbReference type="ARBA" id="ARBA00022679"/>
    </source>
</evidence>
<evidence type="ECO:0000313" key="8">
    <source>
        <dbReference type="EMBL" id="CAB4862819.1"/>
    </source>
</evidence>
<dbReference type="FunFam" id="3.10.20.340:FF:000003">
    <property type="entry name" value="Arginine biosynthesis bifunctional protein ArgJ"/>
    <property type="match status" value="1"/>
</dbReference>
<dbReference type="GO" id="GO:0004042">
    <property type="term" value="F:L-glutamate N-acetyltransferase activity"/>
    <property type="evidence" value="ECO:0007669"/>
    <property type="project" value="TreeGrafter"/>
</dbReference>
<dbReference type="EMBL" id="CAFBLE010000003">
    <property type="protein sequence ID" value="CAB4862819.1"/>
    <property type="molecule type" value="Genomic_DNA"/>
</dbReference>
<gene>
    <name evidence="7" type="ORF">UFOPK2822_00761</name>
    <name evidence="8" type="ORF">UFOPK3346_00575</name>
    <name evidence="9" type="ORF">UFOPK3670_01414</name>
    <name evidence="10" type="ORF">UFOPK4308_00251</name>
</gene>
<dbReference type="InterPro" id="IPR002813">
    <property type="entry name" value="Arg_biosynth_ArgJ"/>
</dbReference>
<protein>
    <submittedName>
        <fullName evidence="9">Unannotated protein</fullName>
    </submittedName>
</protein>
<dbReference type="Gene3D" id="3.60.70.12">
    <property type="entry name" value="L-amino peptidase D-ALA esterase/amidase"/>
    <property type="match status" value="1"/>
</dbReference>
<comment type="similarity">
    <text evidence="2">Belongs to the ArgJ family.</text>
</comment>